<sequence>MPVGVWAHPREERFLCAHTHCRLSTRLDVGLILVTHLSRTRRLLPREISEKPDFSPKVQPLLGPRQARTGPRGDDAHEIENRRDASLREQGKFFRGYHTQDEARPSSVPMPTYTVER</sequence>
<dbReference type="AlphaFoldDB" id="A0A9P7UKW9"/>
<comment type="caution">
    <text evidence="2">The sequence shown here is derived from an EMBL/GenBank/DDBJ whole genome shotgun (WGS) entry which is preliminary data.</text>
</comment>
<name>A0A9P7UKW9_9PEZI</name>
<protein>
    <submittedName>
        <fullName evidence="2">Uncharacterized protein</fullName>
    </submittedName>
</protein>
<accession>A0A9P7UKW9</accession>
<feature type="compositionally biased region" description="Basic and acidic residues" evidence="1">
    <location>
        <begin position="71"/>
        <end position="104"/>
    </location>
</feature>
<dbReference type="Proteomes" id="UP000699042">
    <property type="component" value="Unassembled WGS sequence"/>
</dbReference>
<reference evidence="2" key="1">
    <citation type="submission" date="2021-05" db="EMBL/GenBank/DDBJ databases">
        <title>Comparative genomics of three Colletotrichum scovillei strains and genetic complementation revealed genes involved fungal growth and virulence on chili pepper.</title>
        <authorList>
            <person name="Hsieh D.-K."/>
            <person name="Chuang S.-C."/>
            <person name="Chen C.-Y."/>
            <person name="Chao Y.-T."/>
            <person name="Lu M.-Y.J."/>
            <person name="Lee M.-H."/>
            <person name="Shih M.-C."/>
        </authorList>
    </citation>
    <scope>NUCLEOTIDE SEQUENCE</scope>
    <source>
        <strain evidence="2">Coll-153</strain>
    </source>
</reference>
<evidence type="ECO:0000256" key="1">
    <source>
        <dbReference type="SAM" id="MobiDB-lite"/>
    </source>
</evidence>
<dbReference type="EMBL" id="JAESDN010000001">
    <property type="protein sequence ID" value="KAG7058658.1"/>
    <property type="molecule type" value="Genomic_DNA"/>
</dbReference>
<evidence type="ECO:0000313" key="2">
    <source>
        <dbReference type="EMBL" id="KAG7058658.1"/>
    </source>
</evidence>
<feature type="region of interest" description="Disordered" evidence="1">
    <location>
        <begin position="48"/>
        <end position="117"/>
    </location>
</feature>
<gene>
    <name evidence="2" type="ORF">JMJ77_006031</name>
</gene>
<keyword evidence="3" id="KW-1185">Reference proteome</keyword>
<organism evidence="2 3">
    <name type="scientific">Colletotrichum scovillei</name>
    <dbReference type="NCBI Taxonomy" id="1209932"/>
    <lineage>
        <taxon>Eukaryota</taxon>
        <taxon>Fungi</taxon>
        <taxon>Dikarya</taxon>
        <taxon>Ascomycota</taxon>
        <taxon>Pezizomycotina</taxon>
        <taxon>Sordariomycetes</taxon>
        <taxon>Hypocreomycetidae</taxon>
        <taxon>Glomerellales</taxon>
        <taxon>Glomerellaceae</taxon>
        <taxon>Colletotrichum</taxon>
        <taxon>Colletotrichum acutatum species complex</taxon>
    </lineage>
</organism>
<evidence type="ECO:0000313" key="3">
    <source>
        <dbReference type="Proteomes" id="UP000699042"/>
    </source>
</evidence>
<proteinExistence type="predicted"/>